<comment type="similarity">
    <text evidence="1">Belongs to the bystin family.</text>
</comment>
<organism evidence="3">
    <name type="scientific">Chromera velia CCMP2878</name>
    <dbReference type="NCBI Taxonomy" id="1169474"/>
    <lineage>
        <taxon>Eukaryota</taxon>
        <taxon>Sar</taxon>
        <taxon>Alveolata</taxon>
        <taxon>Colpodellida</taxon>
        <taxon>Chromeraceae</taxon>
        <taxon>Chromera</taxon>
    </lineage>
</organism>
<reference evidence="3" key="1">
    <citation type="submission" date="2014-11" db="EMBL/GenBank/DDBJ databases">
        <authorList>
            <person name="Otto D Thomas"/>
            <person name="Naeem Raeece"/>
        </authorList>
    </citation>
    <scope>NUCLEOTIDE SEQUENCE</scope>
</reference>
<gene>
    <name evidence="3" type="ORF">Cvel_21876</name>
</gene>
<dbReference type="GO" id="GO:0005737">
    <property type="term" value="C:cytoplasm"/>
    <property type="evidence" value="ECO:0007669"/>
    <property type="project" value="TreeGrafter"/>
</dbReference>
<proteinExistence type="inferred from homology"/>
<dbReference type="InterPro" id="IPR007955">
    <property type="entry name" value="Bystin"/>
</dbReference>
<dbReference type="GO" id="GO:0030688">
    <property type="term" value="C:preribosome, small subunit precursor"/>
    <property type="evidence" value="ECO:0007669"/>
    <property type="project" value="TreeGrafter"/>
</dbReference>
<protein>
    <recommendedName>
        <fullName evidence="4">Bystin</fullName>
    </recommendedName>
</protein>
<evidence type="ECO:0008006" key="4">
    <source>
        <dbReference type="Google" id="ProtNLM"/>
    </source>
</evidence>
<accession>A0A0G4GH02</accession>
<evidence type="ECO:0000256" key="1">
    <source>
        <dbReference type="ARBA" id="ARBA00007114"/>
    </source>
</evidence>
<dbReference type="PANTHER" id="PTHR12821:SF0">
    <property type="entry name" value="BYSTIN"/>
    <property type="match status" value="1"/>
</dbReference>
<dbReference type="EMBL" id="CDMZ01001205">
    <property type="protein sequence ID" value="CEM28961.1"/>
    <property type="molecule type" value="Genomic_DNA"/>
</dbReference>
<feature type="region of interest" description="Disordered" evidence="2">
    <location>
        <begin position="1"/>
        <end position="100"/>
    </location>
</feature>
<dbReference type="PANTHER" id="PTHR12821">
    <property type="entry name" value="BYSTIN"/>
    <property type="match status" value="1"/>
</dbReference>
<dbReference type="VEuPathDB" id="CryptoDB:Cvel_21876"/>
<feature type="compositionally biased region" description="Basic residues" evidence="2">
    <location>
        <begin position="1"/>
        <end position="14"/>
    </location>
</feature>
<sequence>MERTKKTKALRHNPLHRDIEEDGAFKPQRTKRSGKGADDDEEESVLPQKISQKILSVAQDQQDQEDAIDRFNFEDNLSAGDPEEATQEVRFEEGEEEPDVDEEGFVFGGLVDEDEERAMDLFLAPPGGSGEGGVRNLADLILEKIREKEEREARGDAVSNAGDPETSLPPKVVEVYKDVGAFLSKYKSGKVPKAFAIVPKLANWEEVVYVTDPFNWTPHAMREACRIFASSLRPRQAQRFYNLVLLPAVRDDISSNKRLNYHYYEALKKALFKPAAWMKGILLPLASEGCTVREAVIIGSILQKVSVPVLHASAALLRLCQQKPWYGTTSYLIAVLINKKYALPYRVIGALVNHFAAFLSDSRQLPVVWHKALLAFAQRYKYDVTDEQRAQLREVLRLHFHSAIGPEIRRELFHLQPGEAPVTRRVEVGDAMELD</sequence>
<dbReference type="Pfam" id="PF05291">
    <property type="entry name" value="Bystin"/>
    <property type="match status" value="1"/>
</dbReference>
<evidence type="ECO:0000256" key="2">
    <source>
        <dbReference type="SAM" id="MobiDB-lite"/>
    </source>
</evidence>
<dbReference type="PhylomeDB" id="A0A0G4GH02"/>
<evidence type="ECO:0000313" key="3">
    <source>
        <dbReference type="EMBL" id="CEM28961.1"/>
    </source>
</evidence>
<dbReference type="GO" id="GO:0030515">
    <property type="term" value="F:snoRNA binding"/>
    <property type="evidence" value="ECO:0007669"/>
    <property type="project" value="TreeGrafter"/>
</dbReference>
<dbReference type="GO" id="GO:0005730">
    <property type="term" value="C:nucleolus"/>
    <property type="evidence" value="ECO:0007669"/>
    <property type="project" value="TreeGrafter"/>
</dbReference>
<name>A0A0G4GH02_9ALVE</name>
<dbReference type="AlphaFoldDB" id="A0A0G4GH02"/>
<dbReference type="GO" id="GO:0006364">
    <property type="term" value="P:rRNA processing"/>
    <property type="evidence" value="ECO:0007669"/>
    <property type="project" value="TreeGrafter"/>
</dbReference>